<dbReference type="GO" id="GO:0004843">
    <property type="term" value="F:cysteine-type deubiquitinase activity"/>
    <property type="evidence" value="ECO:0007669"/>
    <property type="project" value="UniProtKB-UniRule"/>
</dbReference>
<feature type="active site" description="Proton donor" evidence="7">
    <location>
        <position position="180"/>
    </location>
</feature>
<dbReference type="PANTHER" id="PTHR10589">
    <property type="entry name" value="UBIQUITIN CARBOXYL-TERMINAL HYDROLASE"/>
    <property type="match status" value="1"/>
</dbReference>
<evidence type="ECO:0000256" key="1">
    <source>
        <dbReference type="ARBA" id="ARBA00000707"/>
    </source>
</evidence>
<dbReference type="GO" id="GO:0006511">
    <property type="term" value="P:ubiquitin-dependent protein catabolic process"/>
    <property type="evidence" value="ECO:0007669"/>
    <property type="project" value="UniProtKB-UniRule"/>
</dbReference>
<evidence type="ECO:0000313" key="10">
    <source>
        <dbReference type="EMBL" id="CAD2217146.1"/>
    </source>
</evidence>
<dbReference type="PANTHER" id="PTHR10589:SF17">
    <property type="entry name" value="UBIQUITIN CARBOXYL-TERMINAL HYDROLASE"/>
    <property type="match status" value="1"/>
</dbReference>
<evidence type="ECO:0000256" key="5">
    <source>
        <dbReference type="ARBA" id="ARBA00022801"/>
    </source>
</evidence>
<evidence type="ECO:0000259" key="9">
    <source>
        <dbReference type="PROSITE" id="PS52048"/>
    </source>
</evidence>
<dbReference type="EMBL" id="LR877152">
    <property type="protein sequence ID" value="CAD2217146.1"/>
    <property type="molecule type" value="Genomic_DNA"/>
</dbReference>
<keyword evidence="5 7" id="KW-0378">Hydrolase</keyword>
<dbReference type="GO" id="GO:0016579">
    <property type="term" value="P:protein deubiquitination"/>
    <property type="evidence" value="ECO:0007669"/>
    <property type="project" value="TreeGrafter"/>
</dbReference>
<dbReference type="PROSITE" id="PS52048">
    <property type="entry name" value="UCH_DOMAIN"/>
    <property type="match status" value="1"/>
</dbReference>
<feature type="site" description="Transition state stabilizer" evidence="7">
    <location>
        <position position="91"/>
    </location>
</feature>
<keyword evidence="11" id="KW-1185">Reference proteome</keyword>
<comment type="similarity">
    <text evidence="2 7 8">Belongs to the peptidase C12 family.</text>
</comment>
<dbReference type="InterPro" id="IPR036959">
    <property type="entry name" value="Peptidase_C12_UCH_sf"/>
</dbReference>
<evidence type="ECO:0000256" key="8">
    <source>
        <dbReference type="RuleBase" id="RU361215"/>
    </source>
</evidence>
<evidence type="ECO:0000256" key="7">
    <source>
        <dbReference type="PROSITE-ProRule" id="PRU01393"/>
    </source>
</evidence>
<evidence type="ECO:0000256" key="6">
    <source>
        <dbReference type="ARBA" id="ARBA00022807"/>
    </source>
</evidence>
<evidence type="ECO:0000256" key="2">
    <source>
        <dbReference type="ARBA" id="ARBA00009326"/>
    </source>
</evidence>
<dbReference type="EC" id="3.4.19.12" evidence="8"/>
<accession>A0A7G2CBG0</accession>
<dbReference type="VEuPathDB" id="TriTrypDB:ADEAN_000462400"/>
<keyword evidence="3 7" id="KW-0645">Protease</keyword>
<name>A0A7G2CBG0_9TRYP</name>
<dbReference type="InterPro" id="IPR038765">
    <property type="entry name" value="Papain-like_cys_pep_sf"/>
</dbReference>
<evidence type="ECO:0000256" key="3">
    <source>
        <dbReference type="ARBA" id="ARBA00022670"/>
    </source>
</evidence>
<keyword evidence="4 7" id="KW-0833">Ubl conjugation pathway</keyword>
<dbReference type="SUPFAM" id="SSF54001">
    <property type="entry name" value="Cysteine proteinases"/>
    <property type="match status" value="1"/>
</dbReference>
<feature type="active site" description="Nucleophile" evidence="7">
    <location>
        <position position="97"/>
    </location>
</feature>
<feature type="site" description="Important for enzyme activity" evidence="7">
    <location>
        <position position="195"/>
    </location>
</feature>
<feature type="domain" description="UCH catalytic" evidence="9">
    <location>
        <begin position="3"/>
        <end position="241"/>
    </location>
</feature>
<evidence type="ECO:0000313" key="11">
    <source>
        <dbReference type="Proteomes" id="UP000515908"/>
    </source>
</evidence>
<reference evidence="10 11" key="1">
    <citation type="submission" date="2020-08" db="EMBL/GenBank/DDBJ databases">
        <authorList>
            <person name="Newling K."/>
            <person name="Davey J."/>
            <person name="Forrester S."/>
        </authorList>
    </citation>
    <scope>NUCLEOTIDE SEQUENCE [LARGE SCALE GENOMIC DNA]</scope>
    <source>
        <strain evidence="11">Crithidia deanei Carvalho (ATCC PRA-265)</strain>
    </source>
</reference>
<dbReference type="AlphaFoldDB" id="A0A7G2CBG0"/>
<comment type="catalytic activity">
    <reaction evidence="1 7 8">
        <text>Thiol-dependent hydrolysis of ester, thioester, amide, peptide and isopeptide bonds formed by the C-terminal Gly of ubiquitin (a 76-residue protein attached to proteins as an intracellular targeting signal).</text>
        <dbReference type="EC" id="3.4.19.12"/>
    </reaction>
</comment>
<dbReference type="Gene3D" id="3.40.532.10">
    <property type="entry name" value="Peptidase C12, ubiquitin carboxyl-terminal hydrolase"/>
    <property type="match status" value="1"/>
</dbReference>
<dbReference type="InterPro" id="IPR001578">
    <property type="entry name" value="Peptidase_C12_UCH"/>
</dbReference>
<dbReference type="FunFam" id="3.40.532.10:FF:000006">
    <property type="entry name" value="Ubiquitin carboxyl-terminal hydrolase"/>
    <property type="match status" value="1"/>
</dbReference>
<dbReference type="PRINTS" id="PR00707">
    <property type="entry name" value="UBCTHYDRLASE"/>
</dbReference>
<proteinExistence type="inferred from homology"/>
<gene>
    <name evidence="10" type="ORF">ADEAN_000462400</name>
</gene>
<organism evidence="10 11">
    <name type="scientific">Angomonas deanei</name>
    <dbReference type="NCBI Taxonomy" id="59799"/>
    <lineage>
        <taxon>Eukaryota</taxon>
        <taxon>Discoba</taxon>
        <taxon>Euglenozoa</taxon>
        <taxon>Kinetoplastea</taxon>
        <taxon>Metakinetoplastina</taxon>
        <taxon>Trypanosomatida</taxon>
        <taxon>Trypanosomatidae</taxon>
        <taxon>Strigomonadinae</taxon>
        <taxon>Angomonas</taxon>
    </lineage>
</organism>
<dbReference type="GO" id="GO:0005737">
    <property type="term" value="C:cytoplasm"/>
    <property type="evidence" value="ECO:0007669"/>
    <property type="project" value="TreeGrafter"/>
</dbReference>
<sequence length="242" mass="26740">MSIWLPLESNPEVMNTYIGNLGIEDLKVEFTDVFGLNEDLMSMVPRPVKAFLFVFPINEATEAQSRALTTAQEDEIKAFKEKHPELFFVKQLIANACGTIGILHALLNNKDSLGAYSPTSVFGTITNLLTNNSSTPGEEKKKDPMESLMEVGKQLEKVHQEAAVLGVTENQSIDTPINLHFVCFVHVGDRCVELDGRQADAILHGVCEDNEAFIRCAAEAMQAKMAMNKGSYEFNITALVEK</sequence>
<dbReference type="Pfam" id="PF01088">
    <property type="entry name" value="Peptidase_C12"/>
    <property type="match status" value="1"/>
</dbReference>
<keyword evidence="6 7" id="KW-0788">Thiol protease</keyword>
<dbReference type="Proteomes" id="UP000515908">
    <property type="component" value="Chromosome 08"/>
</dbReference>
<evidence type="ECO:0000256" key="4">
    <source>
        <dbReference type="ARBA" id="ARBA00022786"/>
    </source>
</evidence>
<protein>
    <recommendedName>
        <fullName evidence="8">Ubiquitin carboxyl-terminal hydrolase</fullName>
        <ecNumber evidence="8">3.4.19.12</ecNumber>
    </recommendedName>
</protein>